<feature type="transmembrane region" description="Helical" evidence="1">
    <location>
        <begin position="20"/>
        <end position="38"/>
    </location>
</feature>
<dbReference type="PANTHER" id="PTHR11011">
    <property type="entry name" value="MALE STERILITY PROTEIN 2-RELATED"/>
    <property type="match status" value="1"/>
</dbReference>
<dbReference type="Gene3D" id="3.40.50.720">
    <property type="entry name" value="NAD(P)-binding Rossmann-like Domain"/>
    <property type="match status" value="1"/>
</dbReference>
<dbReference type="GO" id="GO:0035336">
    <property type="term" value="P:long-chain fatty-acyl-CoA metabolic process"/>
    <property type="evidence" value="ECO:0007669"/>
    <property type="project" value="TreeGrafter"/>
</dbReference>
<gene>
    <name evidence="3" type="ORF">AARE701A_LOCUS17765</name>
</gene>
<organism evidence="3 4">
    <name type="scientific">Arabidopsis arenosa</name>
    <name type="common">Sand rock-cress</name>
    <name type="synonym">Cardaminopsis arenosa</name>
    <dbReference type="NCBI Taxonomy" id="38785"/>
    <lineage>
        <taxon>Eukaryota</taxon>
        <taxon>Viridiplantae</taxon>
        <taxon>Streptophyta</taxon>
        <taxon>Embryophyta</taxon>
        <taxon>Tracheophyta</taxon>
        <taxon>Spermatophyta</taxon>
        <taxon>Magnoliopsida</taxon>
        <taxon>eudicotyledons</taxon>
        <taxon>Gunneridae</taxon>
        <taxon>Pentapetalae</taxon>
        <taxon>rosids</taxon>
        <taxon>malvids</taxon>
        <taxon>Brassicales</taxon>
        <taxon>Brassicaceae</taxon>
        <taxon>Camelineae</taxon>
        <taxon>Arabidopsis</taxon>
    </lineage>
</organism>
<dbReference type="Proteomes" id="UP000682877">
    <property type="component" value="Chromosome 7"/>
</dbReference>
<dbReference type="Pfam" id="PF07993">
    <property type="entry name" value="NAD_binding_4"/>
    <property type="match status" value="1"/>
</dbReference>
<accession>A0A8S2AU56</accession>
<keyword evidence="4" id="KW-1185">Reference proteome</keyword>
<keyword evidence="1" id="KW-0443">Lipid metabolism</keyword>
<evidence type="ECO:0000256" key="1">
    <source>
        <dbReference type="RuleBase" id="RU363097"/>
    </source>
</evidence>
<keyword evidence="1" id="KW-0812">Transmembrane</keyword>
<keyword evidence="1" id="KW-0444">Lipid biosynthesis</keyword>
<dbReference type="GO" id="GO:0080019">
    <property type="term" value="F:alcohol-forming very long-chain fatty acyl-CoA reductase activity"/>
    <property type="evidence" value="ECO:0007669"/>
    <property type="project" value="InterPro"/>
</dbReference>
<dbReference type="InterPro" id="IPR013120">
    <property type="entry name" value="FAR_NAD-bd"/>
</dbReference>
<sequence>MSTETEVVVSVLKYLDNKSILVIGAAGFLANIFVEKILRVAPNVKKLYLLLRASNGKSATQRFNDEILRKDLFKVVKEKYGPNLNQLISEKVTIIDGDICLEDLGLQDFDLAHEMIHQVDAIVNLAATTKFDERYDVALGINTLGALNVLNFAKRCAKVKILVHVSTAYVCGEKSGLIMETPYRMGETLNGTTGLDINHEKKLVQEKLDQLRASGASPETVTQAMKDLGLRRAKMYGWPNTYVFTKAMGEMMVGTKRENLSLVLLRPSIITSTFKEPFPGWTEGIRTIDSLAVGYGKGKLTCFLCDLNAISDVLPADMVVNSILVSMAAQAGKQEEIIYHVGSSLRNPMKNKKFPELAYRYFSTKPWINKEGKVVRVGNIEILDSMRSFHRYMTIRYLISLKGLELVNMVLCKLLEKEFKYFHSKINFIYRLVDLYQPYLFFYGIFDDTNTEKLQKMVSKTGVESEITRISDFPYPLLASRRSRDFINGRDDFADDTRSWNRKIKPEYGFDEDYDGEEDEDDHEEEDRSLDLLLRFVENVFRKISKRARKAVRSILPVSISTKLVGFSVNGVLILAFLWILKAFLEVACTLGTIVFTSILLIRGLWAGVAYMQESRNNRINELADDPRAWNGVQPVS</sequence>
<comment type="function">
    <text evidence="1">Catalyzes the reduction of fatty acyl-CoA to fatty alcohols.</text>
</comment>
<proteinExistence type="inferred from homology"/>
<name>A0A8S2AU56_ARAAE</name>
<evidence type="ECO:0000313" key="4">
    <source>
        <dbReference type="Proteomes" id="UP000682877"/>
    </source>
</evidence>
<keyword evidence="1" id="KW-0472">Membrane</keyword>
<dbReference type="SUPFAM" id="SSF51735">
    <property type="entry name" value="NAD(P)-binding Rossmann-fold domains"/>
    <property type="match status" value="1"/>
</dbReference>
<feature type="transmembrane region" description="Helical" evidence="1">
    <location>
        <begin position="555"/>
        <end position="581"/>
    </location>
</feature>
<feature type="domain" description="Thioester reductase (TE)" evidence="2">
    <location>
        <begin position="24"/>
        <end position="323"/>
    </location>
</feature>
<protein>
    <recommendedName>
        <fullName evidence="1">Fatty acyl-CoA reductase</fullName>
        <ecNumber evidence="1">1.2.1.84</ecNumber>
    </recommendedName>
</protein>
<dbReference type="GO" id="GO:0010345">
    <property type="term" value="P:suberin biosynthetic process"/>
    <property type="evidence" value="ECO:0007669"/>
    <property type="project" value="TreeGrafter"/>
</dbReference>
<keyword evidence="1" id="KW-1133">Transmembrane helix</keyword>
<dbReference type="EC" id="1.2.1.84" evidence="1"/>
<dbReference type="AlphaFoldDB" id="A0A8S2AU56"/>
<comment type="similarity">
    <text evidence="1">Belongs to the fatty acyl-CoA reductase family.</text>
</comment>
<dbReference type="GO" id="GO:0102965">
    <property type="term" value="F:alcohol-forming long-chain fatty acyl-CoA reductase activity"/>
    <property type="evidence" value="ECO:0007669"/>
    <property type="project" value="UniProtKB-EC"/>
</dbReference>
<dbReference type="CDD" id="cd05236">
    <property type="entry name" value="FAR-N_SDR_e"/>
    <property type="match status" value="1"/>
</dbReference>
<keyword evidence="1" id="KW-0560">Oxidoreductase</keyword>
<keyword evidence="1" id="KW-0521">NADP</keyword>
<evidence type="ECO:0000313" key="3">
    <source>
        <dbReference type="EMBL" id="CAE6161069.1"/>
    </source>
</evidence>
<comment type="catalytic activity">
    <reaction evidence="1">
        <text>a long-chain fatty acyl-CoA + 2 NADPH + 2 H(+) = a long-chain primary fatty alcohol + 2 NADP(+) + CoA</text>
        <dbReference type="Rhea" id="RHEA:52716"/>
        <dbReference type="ChEBI" id="CHEBI:15378"/>
        <dbReference type="ChEBI" id="CHEBI:57287"/>
        <dbReference type="ChEBI" id="CHEBI:57783"/>
        <dbReference type="ChEBI" id="CHEBI:58349"/>
        <dbReference type="ChEBI" id="CHEBI:77396"/>
        <dbReference type="ChEBI" id="CHEBI:83139"/>
        <dbReference type="EC" id="1.2.1.84"/>
    </reaction>
</comment>
<reference evidence="3" key="1">
    <citation type="submission" date="2021-01" db="EMBL/GenBank/DDBJ databases">
        <authorList>
            <person name="Bezrukov I."/>
        </authorList>
    </citation>
    <scope>NUCLEOTIDE SEQUENCE</scope>
</reference>
<dbReference type="EMBL" id="LR999457">
    <property type="protein sequence ID" value="CAE6161069.1"/>
    <property type="molecule type" value="Genomic_DNA"/>
</dbReference>
<evidence type="ECO:0000259" key="2">
    <source>
        <dbReference type="Pfam" id="PF07993"/>
    </source>
</evidence>
<dbReference type="PANTHER" id="PTHR11011:SF99">
    <property type="entry name" value="FATTY ACYL-COA REDUCTASE 3"/>
    <property type="match status" value="1"/>
</dbReference>
<dbReference type="InterPro" id="IPR036291">
    <property type="entry name" value="NAD(P)-bd_dom_sf"/>
</dbReference>
<feature type="transmembrane region" description="Helical" evidence="1">
    <location>
        <begin position="593"/>
        <end position="612"/>
    </location>
</feature>
<dbReference type="InterPro" id="IPR026055">
    <property type="entry name" value="FAR"/>
</dbReference>